<dbReference type="AlphaFoldDB" id="A0ABD0UTL5"/>
<reference evidence="1 2" key="1">
    <citation type="journal article" date="2024" name="Plant Biotechnol. J.">
        <title>Dendrobium thyrsiflorum genome and its molecular insights into genes involved in important horticultural traits.</title>
        <authorList>
            <person name="Chen B."/>
            <person name="Wang J.Y."/>
            <person name="Zheng P.J."/>
            <person name="Li K.L."/>
            <person name="Liang Y.M."/>
            <person name="Chen X.F."/>
            <person name="Zhang C."/>
            <person name="Zhao X."/>
            <person name="He X."/>
            <person name="Zhang G.Q."/>
            <person name="Liu Z.J."/>
            <person name="Xu Q."/>
        </authorList>
    </citation>
    <scope>NUCLEOTIDE SEQUENCE [LARGE SCALE GENOMIC DNA]</scope>
    <source>
        <strain evidence="1">GZMU011</strain>
    </source>
</reference>
<sequence>MRTVYNILSSITDIIEAILIPHKYLETTFSHTSPQVGIHYHLHITLTPAVPNPIHQILLLGVRRIQRWPTRNDLQKHYPEGVNVRFIRQLHQLNVFRIQIPHRPPHRRAHMAEPKILRPGFAQPKVRNFGHPILIQQYVRRLHIAVDDRRLRSGVEIMNPLGRADAYLEPSHPWNQLFLLLAVKVVA</sequence>
<accession>A0ABD0UTL5</accession>
<organism evidence="1 2">
    <name type="scientific">Dendrobium thyrsiflorum</name>
    <name type="common">Pinecone-like raceme dendrobium</name>
    <name type="synonym">Orchid</name>
    <dbReference type="NCBI Taxonomy" id="117978"/>
    <lineage>
        <taxon>Eukaryota</taxon>
        <taxon>Viridiplantae</taxon>
        <taxon>Streptophyta</taxon>
        <taxon>Embryophyta</taxon>
        <taxon>Tracheophyta</taxon>
        <taxon>Spermatophyta</taxon>
        <taxon>Magnoliopsida</taxon>
        <taxon>Liliopsida</taxon>
        <taxon>Asparagales</taxon>
        <taxon>Orchidaceae</taxon>
        <taxon>Epidendroideae</taxon>
        <taxon>Malaxideae</taxon>
        <taxon>Dendrobiinae</taxon>
        <taxon>Dendrobium</taxon>
    </lineage>
</organism>
<comment type="caution">
    <text evidence="1">The sequence shown here is derived from an EMBL/GenBank/DDBJ whole genome shotgun (WGS) entry which is preliminary data.</text>
</comment>
<name>A0ABD0UTL5_DENTH</name>
<proteinExistence type="predicted"/>
<gene>
    <name evidence="1" type="ORF">M5K25_013646</name>
</gene>
<protein>
    <submittedName>
        <fullName evidence="1">Uncharacterized protein</fullName>
    </submittedName>
</protein>
<evidence type="ECO:0000313" key="2">
    <source>
        <dbReference type="Proteomes" id="UP001552299"/>
    </source>
</evidence>
<dbReference type="EMBL" id="JANQDX010000011">
    <property type="protein sequence ID" value="KAL0916157.1"/>
    <property type="molecule type" value="Genomic_DNA"/>
</dbReference>
<evidence type="ECO:0000313" key="1">
    <source>
        <dbReference type="EMBL" id="KAL0916157.1"/>
    </source>
</evidence>
<dbReference type="Proteomes" id="UP001552299">
    <property type="component" value="Unassembled WGS sequence"/>
</dbReference>
<keyword evidence="2" id="KW-1185">Reference proteome</keyword>